<dbReference type="Proteomes" id="UP000204629">
    <property type="component" value="Segment"/>
</dbReference>
<name>A0A0N9ERD8_9CAUD</name>
<evidence type="ECO:0000313" key="1">
    <source>
        <dbReference type="EMBL" id="ALF51560.1"/>
    </source>
</evidence>
<reference evidence="1 2" key="1">
    <citation type="journal article" date="2016" name="Genome Announc.">
        <title>Genome Sequences of Pseudomonas oryzihabitans Phage POR1 and Pseudomonas aeruginosa Phage PAE1.</title>
        <authorList>
            <person name="Dyson Z.A."/>
            <person name="Seviour R.J."/>
            <person name="Tucci J."/>
            <person name="Petrovski S."/>
        </authorList>
    </citation>
    <scope>NUCLEOTIDE SEQUENCE [LARGE SCALE GENOMIC DNA]</scope>
</reference>
<dbReference type="RefSeq" id="YP_009215751.1">
    <property type="nucleotide sequence ID" value="NC_028980.1"/>
</dbReference>
<organism evidence="1 2">
    <name type="scientific">Pseudomonas phage PAE1</name>
    <dbReference type="NCBI Taxonomy" id="1718273"/>
    <lineage>
        <taxon>Viruses</taxon>
        <taxon>Duplodnaviria</taxon>
        <taxon>Heunggongvirae</taxon>
        <taxon>Uroviricota</taxon>
        <taxon>Caudoviricetes</taxon>
        <taxon>Mesyanzhinovviridae</taxon>
        <taxon>Rabinowitzvirinae</taxon>
        <taxon>Yuavirus</taxon>
        <taxon>Yuavirus PAE1</taxon>
        <taxon>Pseudomonas virus PAE1</taxon>
    </lineage>
</organism>
<dbReference type="GeneID" id="26642089"/>
<evidence type="ECO:0000313" key="2">
    <source>
        <dbReference type="Proteomes" id="UP000204629"/>
    </source>
</evidence>
<proteinExistence type="predicted"/>
<accession>A0A0N9ERD8</accession>
<dbReference type="EMBL" id="KT734862">
    <property type="protein sequence ID" value="ALF51560.1"/>
    <property type="molecule type" value="Genomic_DNA"/>
</dbReference>
<sequence>MSEAAMWDSLRPVIRSLDPVRVENPIVPGTPDVNYNQGWIELKFAERWPPRGGPLRVDHFTRQQRTWLTRRRKAGGRAFLLLKVGETEWLLFDGAVAAAMLGRVPRERLYEVCAARWTRLPRTEEICKCLLY</sequence>
<dbReference type="OrthoDB" id="23654at10239"/>
<gene>
    <name evidence="1" type="ORF">PAE1_60</name>
</gene>
<dbReference type="KEGG" id="vg:26642089"/>
<protein>
    <submittedName>
        <fullName evidence="1">Uncharacterized protein</fullName>
    </submittedName>
</protein>
<keyword evidence="2" id="KW-1185">Reference proteome</keyword>